<evidence type="ECO:0000256" key="4">
    <source>
        <dbReference type="ARBA" id="ARBA00022833"/>
    </source>
</evidence>
<dbReference type="SUPFAM" id="SSF50129">
    <property type="entry name" value="GroES-like"/>
    <property type="match status" value="1"/>
</dbReference>
<keyword evidence="5" id="KW-0560">Oxidoreductase</keyword>
<evidence type="ECO:0000259" key="9">
    <source>
        <dbReference type="SMART" id="SM00829"/>
    </source>
</evidence>
<dbReference type="Pfam" id="PF00107">
    <property type="entry name" value="ADH_zinc_N"/>
    <property type="match status" value="1"/>
</dbReference>
<evidence type="ECO:0000256" key="2">
    <source>
        <dbReference type="ARBA" id="ARBA00008072"/>
    </source>
</evidence>
<evidence type="ECO:0000256" key="3">
    <source>
        <dbReference type="ARBA" id="ARBA00022723"/>
    </source>
</evidence>
<evidence type="ECO:0000256" key="6">
    <source>
        <dbReference type="ARBA" id="ARBA00026132"/>
    </source>
</evidence>
<name>A0ABQ8TGY9_PERAM</name>
<comment type="cofactor">
    <cofactor evidence="1 8">
        <name>Zn(2+)</name>
        <dbReference type="ChEBI" id="CHEBI:29105"/>
    </cofactor>
</comment>
<sequence>MNKCSDLRKYASCTIVIEFLISFHRNNGRFRSQMMIRLILRGCSDSTITLSAVILRDCWEEKVLLQMACVGICGSDVHYLVRGRIGDFIVNAPMIMGHEASGIVAKVGKNVKHLKKGDRVAIEPGVPCRVCEFCKKGKYNMCPDIVFCATPPVHGNLSRYYVHAADFCYKLPDHVSLEEGALLEPLSVGVHACRRGGVELGSTVLITGAGPIGLVTLITAKAMGLKVLITDIVDHRLGVAKQMGADYTYLSKIGEDEQQTVKTVHSLLGEAPDVTIDCSGAEANIRLAILATKSGGVAVVVGMGAPEVKIPLVNALAREVDIRGIFRYVNEYPIALSMVASGAANVKQLITHNFSLEETLKAFEVAKTGEGNPIKVMIHPLKGKA</sequence>
<evidence type="ECO:0000313" key="11">
    <source>
        <dbReference type="Proteomes" id="UP001148838"/>
    </source>
</evidence>
<dbReference type="PANTHER" id="PTHR43161:SF9">
    <property type="entry name" value="SORBITOL DEHYDROGENASE"/>
    <property type="match status" value="1"/>
</dbReference>
<evidence type="ECO:0000256" key="1">
    <source>
        <dbReference type="ARBA" id="ARBA00001947"/>
    </source>
</evidence>
<dbReference type="Gene3D" id="3.40.50.720">
    <property type="entry name" value="NAD(P)-binding Rossmann-like Domain"/>
    <property type="match status" value="1"/>
</dbReference>
<dbReference type="SUPFAM" id="SSF51735">
    <property type="entry name" value="NAD(P)-binding Rossmann-fold domains"/>
    <property type="match status" value="1"/>
</dbReference>
<dbReference type="CDD" id="cd05285">
    <property type="entry name" value="sorbitol_DH"/>
    <property type="match status" value="1"/>
</dbReference>
<dbReference type="PANTHER" id="PTHR43161">
    <property type="entry name" value="SORBITOL DEHYDROGENASE"/>
    <property type="match status" value="1"/>
</dbReference>
<dbReference type="InterPro" id="IPR045306">
    <property type="entry name" value="SDH-like"/>
</dbReference>
<keyword evidence="4 8" id="KW-0862">Zinc</keyword>
<dbReference type="InterPro" id="IPR011032">
    <property type="entry name" value="GroES-like_sf"/>
</dbReference>
<evidence type="ECO:0000256" key="7">
    <source>
        <dbReference type="ARBA" id="ARBA00032485"/>
    </source>
</evidence>
<dbReference type="PROSITE" id="PS00059">
    <property type="entry name" value="ADH_ZINC"/>
    <property type="match status" value="1"/>
</dbReference>
<keyword evidence="11" id="KW-1185">Reference proteome</keyword>
<feature type="domain" description="Enoyl reductase (ER)" evidence="9">
    <location>
        <begin position="44"/>
        <end position="378"/>
    </location>
</feature>
<dbReference type="EMBL" id="JAJSOF020000009">
    <property type="protein sequence ID" value="KAJ4445869.1"/>
    <property type="molecule type" value="Genomic_DNA"/>
</dbReference>
<dbReference type="Pfam" id="PF08240">
    <property type="entry name" value="ADH_N"/>
    <property type="match status" value="1"/>
</dbReference>
<evidence type="ECO:0000313" key="10">
    <source>
        <dbReference type="EMBL" id="KAJ4445869.1"/>
    </source>
</evidence>
<dbReference type="InterPro" id="IPR020843">
    <property type="entry name" value="ER"/>
</dbReference>
<dbReference type="Gene3D" id="3.90.180.10">
    <property type="entry name" value="Medium-chain alcohol dehydrogenases, catalytic domain"/>
    <property type="match status" value="1"/>
</dbReference>
<comment type="caution">
    <text evidence="10">The sequence shown here is derived from an EMBL/GenBank/DDBJ whole genome shotgun (WGS) entry which is preliminary data.</text>
</comment>
<dbReference type="InterPro" id="IPR013149">
    <property type="entry name" value="ADH-like_C"/>
</dbReference>
<dbReference type="Proteomes" id="UP001148838">
    <property type="component" value="Unassembled WGS sequence"/>
</dbReference>
<protein>
    <recommendedName>
        <fullName evidence="6">Sorbitol dehydrogenase</fullName>
    </recommendedName>
    <alternativeName>
        <fullName evidence="7">Polyol dehydrogenase</fullName>
    </alternativeName>
</protein>
<evidence type="ECO:0000256" key="5">
    <source>
        <dbReference type="ARBA" id="ARBA00023002"/>
    </source>
</evidence>
<dbReference type="InterPro" id="IPR002328">
    <property type="entry name" value="ADH_Zn_CS"/>
</dbReference>
<evidence type="ECO:0000256" key="8">
    <source>
        <dbReference type="RuleBase" id="RU361277"/>
    </source>
</evidence>
<organism evidence="10 11">
    <name type="scientific">Periplaneta americana</name>
    <name type="common">American cockroach</name>
    <name type="synonym">Blatta americana</name>
    <dbReference type="NCBI Taxonomy" id="6978"/>
    <lineage>
        <taxon>Eukaryota</taxon>
        <taxon>Metazoa</taxon>
        <taxon>Ecdysozoa</taxon>
        <taxon>Arthropoda</taxon>
        <taxon>Hexapoda</taxon>
        <taxon>Insecta</taxon>
        <taxon>Pterygota</taxon>
        <taxon>Neoptera</taxon>
        <taxon>Polyneoptera</taxon>
        <taxon>Dictyoptera</taxon>
        <taxon>Blattodea</taxon>
        <taxon>Blattoidea</taxon>
        <taxon>Blattidae</taxon>
        <taxon>Blattinae</taxon>
        <taxon>Periplaneta</taxon>
    </lineage>
</organism>
<comment type="similarity">
    <text evidence="2 8">Belongs to the zinc-containing alcohol dehydrogenase family.</text>
</comment>
<gene>
    <name evidence="10" type="ORF">ANN_12554</name>
</gene>
<proteinExistence type="inferred from homology"/>
<dbReference type="InterPro" id="IPR013154">
    <property type="entry name" value="ADH-like_N"/>
</dbReference>
<keyword evidence="3 8" id="KW-0479">Metal-binding</keyword>
<dbReference type="SMART" id="SM00829">
    <property type="entry name" value="PKS_ER"/>
    <property type="match status" value="1"/>
</dbReference>
<dbReference type="InterPro" id="IPR036291">
    <property type="entry name" value="NAD(P)-bd_dom_sf"/>
</dbReference>
<accession>A0ABQ8TGY9</accession>
<reference evidence="10 11" key="1">
    <citation type="journal article" date="2022" name="Allergy">
        <title>Genome assembly and annotation of Periplaneta americana reveal a comprehensive cockroach allergen profile.</title>
        <authorList>
            <person name="Wang L."/>
            <person name="Xiong Q."/>
            <person name="Saelim N."/>
            <person name="Wang L."/>
            <person name="Nong W."/>
            <person name="Wan A.T."/>
            <person name="Shi M."/>
            <person name="Liu X."/>
            <person name="Cao Q."/>
            <person name="Hui J.H.L."/>
            <person name="Sookrung N."/>
            <person name="Leung T.F."/>
            <person name="Tungtrongchitr A."/>
            <person name="Tsui S.K.W."/>
        </authorList>
    </citation>
    <scope>NUCLEOTIDE SEQUENCE [LARGE SCALE GENOMIC DNA]</scope>
    <source>
        <strain evidence="10">PWHHKU_190912</strain>
    </source>
</reference>